<feature type="compositionally biased region" description="Polar residues" evidence="1">
    <location>
        <begin position="386"/>
        <end position="396"/>
    </location>
</feature>
<dbReference type="GeneID" id="106478782"/>
<feature type="domain" description="WH2" evidence="2">
    <location>
        <begin position="27"/>
        <end position="44"/>
    </location>
</feature>
<dbReference type="RefSeq" id="XP_022238137.1">
    <property type="nucleotide sequence ID" value="XM_022382429.1"/>
</dbReference>
<dbReference type="Proteomes" id="UP000694941">
    <property type="component" value="Unplaced"/>
</dbReference>
<feature type="compositionally biased region" description="Polar residues" evidence="1">
    <location>
        <begin position="419"/>
        <end position="428"/>
    </location>
</feature>
<gene>
    <name evidence="4 5 6" type="primary">LOC106478782</name>
</gene>
<dbReference type="PROSITE" id="PS51082">
    <property type="entry name" value="WH2"/>
    <property type="match status" value="1"/>
</dbReference>
<feature type="compositionally biased region" description="Polar residues" evidence="1">
    <location>
        <begin position="103"/>
        <end position="115"/>
    </location>
</feature>
<feature type="region of interest" description="Disordered" evidence="1">
    <location>
        <begin position="159"/>
        <end position="236"/>
    </location>
</feature>
<feature type="compositionally biased region" description="Pro residues" evidence="1">
    <location>
        <begin position="371"/>
        <end position="385"/>
    </location>
</feature>
<protein>
    <submittedName>
        <fullName evidence="4 5">WAS/WASL-interacting protein family member 3-like isoform X1</fullName>
    </submittedName>
</protein>
<dbReference type="Pfam" id="PF02205">
    <property type="entry name" value="WH2"/>
    <property type="match status" value="1"/>
</dbReference>
<accession>A0ABM1S3D3</accession>
<evidence type="ECO:0000256" key="1">
    <source>
        <dbReference type="SAM" id="MobiDB-lite"/>
    </source>
</evidence>
<dbReference type="RefSeq" id="XP_022238138.1">
    <property type="nucleotide sequence ID" value="XM_022382430.1"/>
</dbReference>
<feature type="compositionally biased region" description="Polar residues" evidence="1">
    <location>
        <begin position="183"/>
        <end position="192"/>
    </location>
</feature>
<dbReference type="RefSeq" id="XP_013794802.1">
    <property type="nucleotide sequence ID" value="XM_013939348.2"/>
</dbReference>
<reference evidence="4 5" key="1">
    <citation type="submission" date="2025-05" db="UniProtKB">
        <authorList>
            <consortium name="RefSeq"/>
        </authorList>
    </citation>
    <scope>IDENTIFICATION</scope>
    <source>
        <tissue evidence="4 5">Muscle</tissue>
    </source>
</reference>
<feature type="compositionally biased region" description="Pro residues" evidence="1">
    <location>
        <begin position="339"/>
        <end position="358"/>
    </location>
</feature>
<feature type="compositionally biased region" description="Pro residues" evidence="1">
    <location>
        <begin position="222"/>
        <end position="231"/>
    </location>
</feature>
<feature type="region of interest" description="Disordered" evidence="1">
    <location>
        <begin position="275"/>
        <end position="458"/>
    </location>
</feature>
<dbReference type="PANTHER" id="PTHR45691">
    <property type="entry name" value="PROTEIN DIAPHANOUS"/>
    <property type="match status" value="1"/>
</dbReference>
<evidence type="ECO:0000313" key="5">
    <source>
        <dbReference type="RefSeq" id="XP_022238137.1"/>
    </source>
</evidence>
<feature type="region of interest" description="Disordered" evidence="1">
    <location>
        <begin position="1"/>
        <end position="20"/>
    </location>
</feature>
<evidence type="ECO:0000313" key="4">
    <source>
        <dbReference type="RefSeq" id="XP_013794802.1"/>
    </source>
</evidence>
<dbReference type="InterPro" id="IPR003124">
    <property type="entry name" value="WH2_dom"/>
</dbReference>
<dbReference type="InterPro" id="IPR051412">
    <property type="entry name" value="Formin_Homology_Diaphanous_sf"/>
</dbReference>
<sequence>MPPPPPTAPPPPLSDVCPSLDKKVKTDRNALLSDIRLGTKLKKAVTNDRSSPQINACKGTNHKSSEKLNSPAGLGGLFAQGVPKLRETGTRPAASAVSRGRSTENPNDQKTSLNKSLHKRAVSCSQSLTPVKSHQQTLTKSSTINKNSNAHTANHVIGLNQRCPFPNGLRSPHDSPPTPPQKPSNINSNYLTGQKYCSPISKKPPTVSVGLNKSTKRESFPRPSPPPPPKNPQLTLTKSPLILNKPVSVVKQQDIKAQNIKNDLKSYSNITSQKEVSATKNQAPLLSPSQNQNVTGGLGELKHKPYSRGVMPSSRKQKTALSPPSTTTTVKATPSTNRPTPPLPPLRSPSVAPPPPPLHINVSPSPSYTKNPPPPPPSVHPPSPPAQNNYEKTNGFESKFKNRFHGIFELPSPDCFENTPKTYSSKNFPTDKRQPPPPPPIPTSQGHPSMVSECLTRPLPNVQVINASEC</sequence>
<feature type="region of interest" description="Disordered" evidence="1">
    <location>
        <begin position="43"/>
        <end position="147"/>
    </location>
</feature>
<keyword evidence="3" id="KW-1185">Reference proteome</keyword>
<feature type="compositionally biased region" description="Low complexity" evidence="1">
    <location>
        <begin position="322"/>
        <end position="338"/>
    </location>
</feature>
<feature type="compositionally biased region" description="Polar residues" evidence="1">
    <location>
        <begin position="275"/>
        <end position="295"/>
    </location>
</feature>
<dbReference type="PANTHER" id="PTHR45691:SF6">
    <property type="entry name" value="PROTEIN DIAPHANOUS"/>
    <property type="match status" value="1"/>
</dbReference>
<feature type="compositionally biased region" description="Pro residues" evidence="1">
    <location>
        <begin position="1"/>
        <end position="13"/>
    </location>
</feature>
<organism evidence="3 6">
    <name type="scientific">Limulus polyphemus</name>
    <name type="common">Atlantic horseshoe crab</name>
    <dbReference type="NCBI Taxonomy" id="6850"/>
    <lineage>
        <taxon>Eukaryota</taxon>
        <taxon>Metazoa</taxon>
        <taxon>Ecdysozoa</taxon>
        <taxon>Arthropoda</taxon>
        <taxon>Chelicerata</taxon>
        <taxon>Merostomata</taxon>
        <taxon>Xiphosura</taxon>
        <taxon>Limulidae</taxon>
        <taxon>Limulus</taxon>
    </lineage>
</organism>
<evidence type="ECO:0000313" key="6">
    <source>
        <dbReference type="RefSeq" id="XP_022238138.1"/>
    </source>
</evidence>
<name>A0ABM1S3D3_LIMPO</name>
<proteinExistence type="predicted"/>
<evidence type="ECO:0000259" key="2">
    <source>
        <dbReference type="PROSITE" id="PS51082"/>
    </source>
</evidence>
<evidence type="ECO:0000313" key="3">
    <source>
        <dbReference type="Proteomes" id="UP000694941"/>
    </source>
</evidence>
<feature type="compositionally biased region" description="Polar residues" evidence="1">
    <location>
        <begin position="123"/>
        <end position="147"/>
    </location>
</feature>
<dbReference type="SMART" id="SM00246">
    <property type="entry name" value="WH2"/>
    <property type="match status" value="1"/>
</dbReference>